<sequence>MYLTMGYSKITGHSLATTSSYSSASHYSVVYSSVPYDHCLHQLQWKKKLPCLLTMALACAKLVLPGMMPPWAVFPSIIWCPQHQGIMYPIEHSIVTNWDDMEEIWHYIFCNELCVAPKEHPMAVD</sequence>
<dbReference type="Proteomes" id="UP000585614">
    <property type="component" value="Unassembled WGS sequence"/>
</dbReference>
<gene>
    <name evidence="1" type="ORF">mRhiFer1_007959</name>
</gene>
<dbReference type="AlphaFoldDB" id="A0A7J8AV31"/>
<evidence type="ECO:0000313" key="1">
    <source>
        <dbReference type="EMBL" id="KAF6390403.1"/>
    </source>
</evidence>
<reference evidence="1 2" key="1">
    <citation type="journal article" date="2020" name="Nature">
        <title>Six reference-quality genomes reveal evolution of bat adaptations.</title>
        <authorList>
            <person name="Jebb D."/>
            <person name="Huang Z."/>
            <person name="Pippel M."/>
            <person name="Hughes G.M."/>
            <person name="Lavrichenko K."/>
            <person name="Devanna P."/>
            <person name="Winkler S."/>
            <person name="Jermiin L.S."/>
            <person name="Skirmuntt E.C."/>
            <person name="Katzourakis A."/>
            <person name="Burkitt-Gray L."/>
            <person name="Ray D.A."/>
            <person name="Sullivan K.A.M."/>
            <person name="Roscito J.G."/>
            <person name="Kirilenko B.M."/>
            <person name="Davalos L.M."/>
            <person name="Corthals A.P."/>
            <person name="Power M.L."/>
            <person name="Jones G."/>
            <person name="Ransome R.D."/>
            <person name="Dechmann D.K.N."/>
            <person name="Locatelli A.G."/>
            <person name="Puechmaille S.J."/>
            <person name="Fedrigo O."/>
            <person name="Jarvis E.D."/>
            <person name="Hiller M."/>
            <person name="Vernes S.C."/>
            <person name="Myers E.W."/>
            <person name="Teeling E.C."/>
        </authorList>
    </citation>
    <scope>NUCLEOTIDE SEQUENCE [LARGE SCALE GENOMIC DNA]</scope>
    <source>
        <strain evidence="1">MRhiFer1</strain>
        <tissue evidence="1">Lung</tissue>
    </source>
</reference>
<name>A0A7J8AV31_RHIFE</name>
<dbReference type="PANTHER" id="PTHR11937">
    <property type="entry name" value="ACTIN"/>
    <property type="match status" value="1"/>
</dbReference>
<comment type="caution">
    <text evidence="1">The sequence shown here is derived from an EMBL/GenBank/DDBJ whole genome shotgun (WGS) entry which is preliminary data.</text>
</comment>
<dbReference type="InterPro" id="IPR004000">
    <property type="entry name" value="Actin"/>
</dbReference>
<dbReference type="EMBL" id="JACAGC010000001">
    <property type="protein sequence ID" value="KAF6390403.1"/>
    <property type="molecule type" value="Genomic_DNA"/>
</dbReference>
<dbReference type="Gene3D" id="3.30.420.40">
    <property type="match status" value="1"/>
</dbReference>
<dbReference type="SUPFAM" id="SSF53067">
    <property type="entry name" value="Actin-like ATPase domain"/>
    <property type="match status" value="1"/>
</dbReference>
<dbReference type="Pfam" id="PF00022">
    <property type="entry name" value="Actin"/>
    <property type="match status" value="1"/>
</dbReference>
<organism evidence="1 2">
    <name type="scientific">Rhinolophus ferrumequinum</name>
    <name type="common">Greater horseshoe bat</name>
    <dbReference type="NCBI Taxonomy" id="59479"/>
    <lineage>
        <taxon>Eukaryota</taxon>
        <taxon>Metazoa</taxon>
        <taxon>Chordata</taxon>
        <taxon>Craniata</taxon>
        <taxon>Vertebrata</taxon>
        <taxon>Euteleostomi</taxon>
        <taxon>Mammalia</taxon>
        <taxon>Eutheria</taxon>
        <taxon>Laurasiatheria</taxon>
        <taxon>Chiroptera</taxon>
        <taxon>Yinpterochiroptera</taxon>
        <taxon>Rhinolophoidea</taxon>
        <taxon>Rhinolophidae</taxon>
        <taxon>Rhinolophinae</taxon>
        <taxon>Rhinolophus</taxon>
    </lineage>
</organism>
<proteinExistence type="predicted"/>
<dbReference type="InterPro" id="IPR043129">
    <property type="entry name" value="ATPase_NBD"/>
</dbReference>
<protein>
    <submittedName>
        <fullName evidence="1">Uncharacterized protein</fullName>
    </submittedName>
</protein>
<accession>A0A7J8AV31</accession>
<evidence type="ECO:0000313" key="2">
    <source>
        <dbReference type="Proteomes" id="UP000585614"/>
    </source>
</evidence>